<dbReference type="PANTHER" id="PTHR47331:SF2">
    <property type="match status" value="1"/>
</dbReference>
<dbReference type="EMBL" id="JAINUG010000235">
    <property type="protein sequence ID" value="KAJ8386120.1"/>
    <property type="molecule type" value="Genomic_DNA"/>
</dbReference>
<sequence length="239" mass="27255">MLAHLSEPNRWSQAPPFLWKAQSSWPRRPDKTPLDEAEELRKPTFCGFISTDAQSSLPDVSQFSTFQEMVEATAQLLHGVAGSTDSLSADDFKQAELEILRHAQAESFPEDLTQLQKVVLDPAHLVIKLLIKHYDSQLHHPGPERVCRDQKMILDPERKRSRWSQNDCLKCRKWHEKPVIPIADLPPCSLRLFRPAFYSTGMDCFGPFTVKRAAEQETVGDCVQVPHYQGSPHRPPVEH</sequence>
<keyword evidence="2" id="KW-1185">Reference proteome</keyword>
<protein>
    <submittedName>
        <fullName evidence="1">Uncharacterized protein</fullName>
    </submittedName>
</protein>
<accession>A0AAD7RL84</accession>
<proteinExistence type="predicted"/>
<name>A0AAD7RL84_9TELE</name>
<dbReference type="PANTHER" id="PTHR47331">
    <property type="entry name" value="PHD-TYPE DOMAIN-CONTAINING PROTEIN"/>
    <property type="match status" value="1"/>
</dbReference>
<organism evidence="1 2">
    <name type="scientific">Aldrovandia affinis</name>
    <dbReference type="NCBI Taxonomy" id="143900"/>
    <lineage>
        <taxon>Eukaryota</taxon>
        <taxon>Metazoa</taxon>
        <taxon>Chordata</taxon>
        <taxon>Craniata</taxon>
        <taxon>Vertebrata</taxon>
        <taxon>Euteleostomi</taxon>
        <taxon>Actinopterygii</taxon>
        <taxon>Neopterygii</taxon>
        <taxon>Teleostei</taxon>
        <taxon>Notacanthiformes</taxon>
        <taxon>Halosauridae</taxon>
        <taxon>Aldrovandia</taxon>
    </lineage>
</organism>
<dbReference type="Proteomes" id="UP001221898">
    <property type="component" value="Unassembled WGS sequence"/>
</dbReference>
<evidence type="ECO:0000313" key="2">
    <source>
        <dbReference type="Proteomes" id="UP001221898"/>
    </source>
</evidence>
<reference evidence="1" key="1">
    <citation type="journal article" date="2023" name="Science">
        <title>Genome structures resolve the early diversification of teleost fishes.</title>
        <authorList>
            <person name="Parey E."/>
            <person name="Louis A."/>
            <person name="Montfort J."/>
            <person name="Bouchez O."/>
            <person name="Roques C."/>
            <person name="Iampietro C."/>
            <person name="Lluch J."/>
            <person name="Castinel A."/>
            <person name="Donnadieu C."/>
            <person name="Desvignes T."/>
            <person name="Floi Bucao C."/>
            <person name="Jouanno E."/>
            <person name="Wen M."/>
            <person name="Mejri S."/>
            <person name="Dirks R."/>
            <person name="Jansen H."/>
            <person name="Henkel C."/>
            <person name="Chen W.J."/>
            <person name="Zahm M."/>
            <person name="Cabau C."/>
            <person name="Klopp C."/>
            <person name="Thompson A.W."/>
            <person name="Robinson-Rechavi M."/>
            <person name="Braasch I."/>
            <person name="Lecointre G."/>
            <person name="Bobe J."/>
            <person name="Postlethwait J.H."/>
            <person name="Berthelot C."/>
            <person name="Roest Crollius H."/>
            <person name="Guiguen Y."/>
        </authorList>
    </citation>
    <scope>NUCLEOTIDE SEQUENCE</scope>
    <source>
        <strain evidence="1">NC1722</strain>
    </source>
</reference>
<evidence type="ECO:0000313" key="1">
    <source>
        <dbReference type="EMBL" id="KAJ8386120.1"/>
    </source>
</evidence>
<gene>
    <name evidence="1" type="ORF">AAFF_G00177140</name>
</gene>
<dbReference type="AlphaFoldDB" id="A0AAD7RL84"/>
<comment type="caution">
    <text evidence="1">The sequence shown here is derived from an EMBL/GenBank/DDBJ whole genome shotgun (WGS) entry which is preliminary data.</text>
</comment>